<dbReference type="InterPro" id="IPR028269">
    <property type="entry name" value="AP4E1_C"/>
</dbReference>
<evidence type="ECO:0000259" key="6">
    <source>
        <dbReference type="Pfam" id="PF01602"/>
    </source>
</evidence>
<evidence type="ECO:0000256" key="3">
    <source>
        <dbReference type="ARBA" id="ARBA00022927"/>
    </source>
</evidence>
<dbReference type="AlphaFoldDB" id="A0A1D3D3Q0"/>
<dbReference type="Pfam" id="PF14807">
    <property type="entry name" value="AP4E_app_platf"/>
    <property type="match status" value="1"/>
</dbReference>
<keyword evidence="2" id="KW-0813">Transport</keyword>
<feature type="region of interest" description="Disordered" evidence="5">
    <location>
        <begin position="35"/>
        <end position="59"/>
    </location>
</feature>
<keyword evidence="4" id="KW-0472">Membrane</keyword>
<dbReference type="InterPro" id="IPR002553">
    <property type="entry name" value="Clathrin/coatomer_adapt-like_N"/>
</dbReference>
<dbReference type="VEuPathDB" id="ToxoDB:LOC34622511"/>
<feature type="region of interest" description="Disordered" evidence="5">
    <location>
        <begin position="244"/>
        <end position="274"/>
    </location>
</feature>
<feature type="compositionally biased region" description="Low complexity" evidence="5">
    <location>
        <begin position="655"/>
        <end position="671"/>
    </location>
</feature>
<comment type="subcellular location">
    <subcellularLocation>
        <location evidence="1">Endomembrane system</location>
    </subcellularLocation>
</comment>
<dbReference type="GO" id="GO:0030117">
    <property type="term" value="C:membrane coat"/>
    <property type="evidence" value="ECO:0007669"/>
    <property type="project" value="InterPro"/>
</dbReference>
<name>A0A1D3D3Q0_9EIME</name>
<dbReference type="GO" id="GO:0006886">
    <property type="term" value="P:intracellular protein transport"/>
    <property type="evidence" value="ECO:0007669"/>
    <property type="project" value="InterPro"/>
</dbReference>
<proteinExistence type="predicted"/>
<dbReference type="InParanoid" id="A0A1D3D3Q0"/>
<dbReference type="VEuPathDB" id="ToxoDB:cyc_06325"/>
<feature type="region of interest" description="Disordered" evidence="5">
    <location>
        <begin position="651"/>
        <end position="672"/>
    </location>
</feature>
<accession>A0A1D3D3Q0</accession>
<evidence type="ECO:0000313" key="8">
    <source>
        <dbReference type="EMBL" id="OEH78067.1"/>
    </source>
</evidence>
<feature type="domain" description="AP-4 complex subunit epsilon-1 C-terminal" evidence="7">
    <location>
        <begin position="673"/>
        <end position="735"/>
    </location>
</feature>
<dbReference type="GO" id="GO:0016192">
    <property type="term" value="P:vesicle-mediated transport"/>
    <property type="evidence" value="ECO:0007669"/>
    <property type="project" value="InterPro"/>
</dbReference>
<dbReference type="EMBL" id="JROU02000871">
    <property type="protein sequence ID" value="OEH78067.1"/>
    <property type="molecule type" value="Genomic_DNA"/>
</dbReference>
<evidence type="ECO:0000313" key="9">
    <source>
        <dbReference type="Proteomes" id="UP000095192"/>
    </source>
</evidence>
<evidence type="ECO:0000259" key="7">
    <source>
        <dbReference type="Pfam" id="PF14807"/>
    </source>
</evidence>
<sequence>MPRIARIKDSFLPHISRRQLSLDVRQQWLLHKQQRLAPSCGSNGSTSGKLYPDKGRQQQHAQLRRVTVRRWEIPLKVSTATPTAKAVEAGRQLQHWLQLLPLRHQLRATASWSQAFPFGSRSLLSRRQPPAKMHNSSPHVSKEFFDLIKFIGEARSKQEEDRIIANEIVVLKERMSQPKVSTDLRSPNVLYAQAALQCVSRLLTLEMLPAVAAAATDLLQHPLGAIRRKAVMVLHRVITLRPPPPFLSPRSQPQLSSQPFQRQQPQQPEGAGSAEEDDYIIPDLLGKIRRALCDGDPSVMGVSLHLLRRLATTHRAQCTEFVASLVCILKQILDRKLPKDFEYHRVPAPWIQMSILSVLAKLVAGDARLSSEVYLVLEEAMRRADCTANVGFALVYSGLAALAGVAPTHAASHQLAIIDCLEDADDTLKHKTLNLLAVITNPSNVAFVVESLLQHLRTAADPHLRASLVSRVAMLAERRILAKSEVVRELCARVAGAQSLLQLVADGTDGTPQQDYEFRVYVVNALALLLRRKKQIPDILIQVASWVLGEFGSLCSLPDLSQRDLLALLRKAAQWTHESKATRGWLIWALAYARAAVAAGAAAYIPRSQREAAAVAVAAAAAPAVAPHSAAGAAQHHQPAHTAALNFTPYALPTAPQQPQSRPAAAPASSSTGLQRTVGAAVVEVIGKEAVAAGTAQEGPVYIHLSVDAPTATVHFRIKAASQSLADRVAAACSNL</sequence>
<protein>
    <submittedName>
        <fullName evidence="8">Adaptin n terminal region domain-containing protein</fullName>
    </submittedName>
</protein>
<gene>
    <name evidence="8" type="ORF">cyc_06325</name>
</gene>
<dbReference type="Gene3D" id="1.25.10.10">
    <property type="entry name" value="Leucine-rich Repeat Variant"/>
    <property type="match status" value="2"/>
</dbReference>
<evidence type="ECO:0000256" key="5">
    <source>
        <dbReference type="SAM" id="MobiDB-lite"/>
    </source>
</evidence>
<dbReference type="InterPro" id="IPR011989">
    <property type="entry name" value="ARM-like"/>
</dbReference>
<dbReference type="InterPro" id="IPR016024">
    <property type="entry name" value="ARM-type_fold"/>
</dbReference>
<evidence type="ECO:0000256" key="2">
    <source>
        <dbReference type="ARBA" id="ARBA00022448"/>
    </source>
</evidence>
<dbReference type="PANTHER" id="PTHR22780">
    <property type="entry name" value="ADAPTIN, ALPHA/GAMMA/EPSILON"/>
    <property type="match status" value="1"/>
</dbReference>
<organism evidence="8 9">
    <name type="scientific">Cyclospora cayetanensis</name>
    <dbReference type="NCBI Taxonomy" id="88456"/>
    <lineage>
        <taxon>Eukaryota</taxon>
        <taxon>Sar</taxon>
        <taxon>Alveolata</taxon>
        <taxon>Apicomplexa</taxon>
        <taxon>Conoidasida</taxon>
        <taxon>Coccidia</taxon>
        <taxon>Eucoccidiorida</taxon>
        <taxon>Eimeriorina</taxon>
        <taxon>Eimeriidae</taxon>
        <taxon>Cyclospora</taxon>
    </lineage>
</organism>
<comment type="caution">
    <text evidence="8">The sequence shown here is derived from an EMBL/GenBank/DDBJ whole genome shotgun (WGS) entry which is preliminary data.</text>
</comment>
<keyword evidence="3" id="KW-0653">Protein transport</keyword>
<dbReference type="Pfam" id="PF01602">
    <property type="entry name" value="Adaptin_N"/>
    <property type="match status" value="1"/>
</dbReference>
<feature type="domain" description="Clathrin/coatomer adaptor adaptin-like N-terminal" evidence="6">
    <location>
        <begin position="180"/>
        <end position="410"/>
    </location>
</feature>
<dbReference type="GO" id="GO:0012505">
    <property type="term" value="C:endomembrane system"/>
    <property type="evidence" value="ECO:0007669"/>
    <property type="project" value="UniProtKB-SubCell"/>
</dbReference>
<evidence type="ECO:0000256" key="4">
    <source>
        <dbReference type="ARBA" id="ARBA00023136"/>
    </source>
</evidence>
<keyword evidence="9" id="KW-1185">Reference proteome</keyword>
<reference evidence="8 9" key="1">
    <citation type="journal article" date="2016" name="BMC Genomics">
        <title>Comparative genomics reveals Cyclospora cayetanensis possesses coccidia-like metabolism and invasion components but unique surface antigens.</title>
        <authorList>
            <person name="Liu S."/>
            <person name="Wang L."/>
            <person name="Zheng H."/>
            <person name="Xu Z."/>
            <person name="Roellig D.M."/>
            <person name="Li N."/>
            <person name="Frace M.A."/>
            <person name="Tang K."/>
            <person name="Arrowood M.J."/>
            <person name="Moss D.M."/>
            <person name="Zhang L."/>
            <person name="Feng Y."/>
            <person name="Xiao L."/>
        </authorList>
    </citation>
    <scope>NUCLEOTIDE SEQUENCE [LARGE SCALE GENOMIC DNA]</scope>
    <source>
        <strain evidence="8 9">CHN_HEN01</strain>
    </source>
</reference>
<evidence type="ECO:0000256" key="1">
    <source>
        <dbReference type="ARBA" id="ARBA00004308"/>
    </source>
</evidence>
<dbReference type="Proteomes" id="UP000095192">
    <property type="component" value="Unassembled WGS sequence"/>
</dbReference>
<dbReference type="InterPro" id="IPR050840">
    <property type="entry name" value="Adaptor_Complx_Large_Subunit"/>
</dbReference>
<dbReference type="SUPFAM" id="SSF48371">
    <property type="entry name" value="ARM repeat"/>
    <property type="match status" value="1"/>
</dbReference>
<feature type="compositionally biased region" description="Low complexity" evidence="5">
    <location>
        <begin position="248"/>
        <end position="268"/>
    </location>
</feature>